<gene>
    <name evidence="1" type="ORF">L2E82_29856</name>
</gene>
<evidence type="ECO:0000313" key="1">
    <source>
        <dbReference type="EMBL" id="KAI3739452.1"/>
    </source>
</evidence>
<reference evidence="1 2" key="2">
    <citation type="journal article" date="2022" name="Mol. Ecol. Resour.">
        <title>The genomes of chicory, endive, great burdock and yacon provide insights into Asteraceae paleo-polyploidization history and plant inulin production.</title>
        <authorList>
            <person name="Fan W."/>
            <person name="Wang S."/>
            <person name="Wang H."/>
            <person name="Wang A."/>
            <person name="Jiang F."/>
            <person name="Liu H."/>
            <person name="Zhao H."/>
            <person name="Xu D."/>
            <person name="Zhang Y."/>
        </authorList>
    </citation>
    <scope>NUCLEOTIDE SEQUENCE [LARGE SCALE GENOMIC DNA]</scope>
    <source>
        <strain evidence="2">cv. Punajuju</strain>
        <tissue evidence="1">Leaves</tissue>
    </source>
</reference>
<dbReference type="Proteomes" id="UP001055811">
    <property type="component" value="Linkage Group LG05"/>
</dbReference>
<keyword evidence="2" id="KW-1185">Reference proteome</keyword>
<evidence type="ECO:0000313" key="2">
    <source>
        <dbReference type="Proteomes" id="UP001055811"/>
    </source>
</evidence>
<dbReference type="EMBL" id="CM042013">
    <property type="protein sequence ID" value="KAI3739452.1"/>
    <property type="molecule type" value="Genomic_DNA"/>
</dbReference>
<proteinExistence type="predicted"/>
<organism evidence="1 2">
    <name type="scientific">Cichorium intybus</name>
    <name type="common">Chicory</name>
    <dbReference type="NCBI Taxonomy" id="13427"/>
    <lineage>
        <taxon>Eukaryota</taxon>
        <taxon>Viridiplantae</taxon>
        <taxon>Streptophyta</taxon>
        <taxon>Embryophyta</taxon>
        <taxon>Tracheophyta</taxon>
        <taxon>Spermatophyta</taxon>
        <taxon>Magnoliopsida</taxon>
        <taxon>eudicotyledons</taxon>
        <taxon>Gunneridae</taxon>
        <taxon>Pentapetalae</taxon>
        <taxon>asterids</taxon>
        <taxon>campanulids</taxon>
        <taxon>Asterales</taxon>
        <taxon>Asteraceae</taxon>
        <taxon>Cichorioideae</taxon>
        <taxon>Cichorieae</taxon>
        <taxon>Cichoriinae</taxon>
        <taxon>Cichorium</taxon>
    </lineage>
</organism>
<accession>A0ACB9CZE8</accession>
<protein>
    <submittedName>
        <fullName evidence="1">Uncharacterized protein</fullName>
    </submittedName>
</protein>
<sequence>MGSDEPGCSGHQNGESFLDWILTEDPKPFFPSETTHEPPVAPYFHHAVYESNCAKNMKPNFLLELRSGSSWECGKSCRL</sequence>
<name>A0ACB9CZE8_CICIN</name>
<reference evidence="2" key="1">
    <citation type="journal article" date="2022" name="Mol. Ecol. Resour.">
        <title>The genomes of chicory, endive, great burdock and yacon provide insights into Asteraceae palaeo-polyploidization history and plant inulin production.</title>
        <authorList>
            <person name="Fan W."/>
            <person name="Wang S."/>
            <person name="Wang H."/>
            <person name="Wang A."/>
            <person name="Jiang F."/>
            <person name="Liu H."/>
            <person name="Zhao H."/>
            <person name="Xu D."/>
            <person name="Zhang Y."/>
        </authorList>
    </citation>
    <scope>NUCLEOTIDE SEQUENCE [LARGE SCALE GENOMIC DNA]</scope>
    <source>
        <strain evidence="2">cv. Punajuju</strain>
    </source>
</reference>
<comment type="caution">
    <text evidence="1">The sequence shown here is derived from an EMBL/GenBank/DDBJ whole genome shotgun (WGS) entry which is preliminary data.</text>
</comment>